<organism evidence="1 2">
    <name type="scientific">Hypoxylon rubiginosum</name>
    <dbReference type="NCBI Taxonomy" id="110542"/>
    <lineage>
        <taxon>Eukaryota</taxon>
        <taxon>Fungi</taxon>
        <taxon>Dikarya</taxon>
        <taxon>Ascomycota</taxon>
        <taxon>Pezizomycotina</taxon>
        <taxon>Sordariomycetes</taxon>
        <taxon>Xylariomycetidae</taxon>
        <taxon>Xylariales</taxon>
        <taxon>Hypoxylaceae</taxon>
        <taxon>Hypoxylon</taxon>
    </lineage>
</organism>
<gene>
    <name evidence="1" type="ORF">F4821DRAFT_49684</name>
</gene>
<reference evidence="1 2" key="1">
    <citation type="journal article" date="2022" name="New Phytol.">
        <title>Ecological generalism drives hyperdiversity of secondary metabolite gene clusters in xylarialean endophytes.</title>
        <authorList>
            <person name="Franco M.E.E."/>
            <person name="Wisecaver J.H."/>
            <person name="Arnold A.E."/>
            <person name="Ju Y.M."/>
            <person name="Slot J.C."/>
            <person name="Ahrendt S."/>
            <person name="Moore L.P."/>
            <person name="Eastman K.E."/>
            <person name="Scott K."/>
            <person name="Konkel Z."/>
            <person name="Mondo S.J."/>
            <person name="Kuo A."/>
            <person name="Hayes R.D."/>
            <person name="Haridas S."/>
            <person name="Andreopoulos B."/>
            <person name="Riley R."/>
            <person name="LaButti K."/>
            <person name="Pangilinan J."/>
            <person name="Lipzen A."/>
            <person name="Amirebrahimi M."/>
            <person name="Yan J."/>
            <person name="Adam C."/>
            <person name="Keymanesh K."/>
            <person name="Ng V."/>
            <person name="Louie K."/>
            <person name="Northen T."/>
            <person name="Drula E."/>
            <person name="Henrissat B."/>
            <person name="Hsieh H.M."/>
            <person name="Youens-Clark K."/>
            <person name="Lutzoni F."/>
            <person name="Miadlikowska J."/>
            <person name="Eastwood D.C."/>
            <person name="Hamelin R.C."/>
            <person name="Grigoriev I.V."/>
            <person name="U'Ren J.M."/>
        </authorList>
    </citation>
    <scope>NUCLEOTIDE SEQUENCE [LARGE SCALE GENOMIC DNA]</scope>
    <source>
        <strain evidence="1 2">ER1909</strain>
    </source>
</reference>
<keyword evidence="1" id="KW-0808">Transferase</keyword>
<proteinExistence type="predicted"/>
<sequence length="239" mass="27211">MGSPYQRQATTVHSYAYLVYLQILYFIYQYVILRFNISYAWKCSTASVLEPFFIDNFSRRHLDCGVANGYFCAAALQQMEETQAEHKLTLLDIDATSLELARVSILDRAPKANVQCVRADVTAPLPHELKNAEFDSISLFNLLHCIPGGREKLRALKTYKNVLSDDGVLFGCTVLGAKYIDGWLASFLMRLYNSRGLFNNWEDTMEDIEAALIQEFSEVETFVVGMEMVFKARGPIRDQ</sequence>
<comment type="caution">
    <text evidence="1">The sequence shown here is derived from an EMBL/GenBank/DDBJ whole genome shotgun (WGS) entry which is preliminary data.</text>
</comment>
<name>A0ACC0CK10_9PEZI</name>
<keyword evidence="1" id="KW-0489">Methyltransferase</keyword>
<keyword evidence="2" id="KW-1185">Reference proteome</keyword>
<evidence type="ECO:0000313" key="1">
    <source>
        <dbReference type="EMBL" id="KAI6080681.1"/>
    </source>
</evidence>
<dbReference type="Proteomes" id="UP001497680">
    <property type="component" value="Unassembled WGS sequence"/>
</dbReference>
<protein>
    <submittedName>
        <fullName evidence="1">Methyltransferase</fullName>
    </submittedName>
</protein>
<accession>A0ACC0CK10</accession>
<evidence type="ECO:0000313" key="2">
    <source>
        <dbReference type="Proteomes" id="UP001497680"/>
    </source>
</evidence>
<dbReference type="EMBL" id="MU394428">
    <property type="protein sequence ID" value="KAI6080681.1"/>
    <property type="molecule type" value="Genomic_DNA"/>
</dbReference>